<proteinExistence type="predicted"/>
<reference evidence="1" key="1">
    <citation type="submission" date="2021-10" db="EMBL/GenBank/DDBJ databases">
        <authorList>
            <person name="Mesa V."/>
        </authorList>
    </citation>
    <scope>NUCLEOTIDE SEQUENCE</scope>
    <source>
        <strain evidence="1">CC3_PB</strain>
    </source>
</reference>
<dbReference type="Proteomes" id="UP000789738">
    <property type="component" value="Unassembled WGS sequence"/>
</dbReference>
<accession>A0AA86MG43</accession>
<sequence>MNIIKVIYFKKINGYESEIDELNLLSKANESIRILIINSI</sequence>
<name>A0AA86MG43_9CLOT</name>
<evidence type="ECO:0000313" key="2">
    <source>
        <dbReference type="Proteomes" id="UP000789738"/>
    </source>
</evidence>
<dbReference type="AlphaFoldDB" id="A0AA86MG43"/>
<gene>
    <name evidence="1" type="ORF">CNEO_42989</name>
</gene>
<organism evidence="1 2">
    <name type="scientific">Clostridium neonatale</name>
    <dbReference type="NCBI Taxonomy" id="137838"/>
    <lineage>
        <taxon>Bacteria</taxon>
        <taxon>Bacillati</taxon>
        <taxon>Bacillota</taxon>
        <taxon>Clostridia</taxon>
        <taxon>Eubacteriales</taxon>
        <taxon>Clostridiaceae</taxon>
        <taxon>Clostridium</taxon>
    </lineage>
</organism>
<dbReference type="EMBL" id="CAKJVE010000004">
    <property type="protein sequence ID" value="CAG9707383.1"/>
    <property type="molecule type" value="Genomic_DNA"/>
</dbReference>
<comment type="caution">
    <text evidence="1">The sequence shown here is derived from an EMBL/GenBank/DDBJ whole genome shotgun (WGS) entry which is preliminary data.</text>
</comment>
<evidence type="ECO:0000313" key="1">
    <source>
        <dbReference type="EMBL" id="CAG9707383.1"/>
    </source>
</evidence>
<protein>
    <submittedName>
        <fullName evidence="1">Uncharacterized protein</fullName>
    </submittedName>
</protein>